<dbReference type="EMBL" id="JADEYS010000009">
    <property type="protein sequence ID" value="MBE9397625.1"/>
    <property type="molecule type" value="Genomic_DNA"/>
</dbReference>
<reference evidence="1" key="1">
    <citation type="submission" date="2020-10" db="EMBL/GenBank/DDBJ databases">
        <title>Bacterium isolated from coastal waters sediment.</title>
        <authorList>
            <person name="Chen R.-J."/>
            <person name="Lu D.-C."/>
            <person name="Zhu K.-L."/>
            <person name="Du Z.-J."/>
        </authorList>
    </citation>
    <scope>NUCLEOTIDE SEQUENCE</scope>
    <source>
        <strain evidence="1">N1Y112</strain>
    </source>
</reference>
<evidence type="ECO:0000313" key="1">
    <source>
        <dbReference type="EMBL" id="MBE9397625.1"/>
    </source>
</evidence>
<organism evidence="1 2">
    <name type="scientific">Pontibacterium sinense</name>
    <dbReference type="NCBI Taxonomy" id="2781979"/>
    <lineage>
        <taxon>Bacteria</taxon>
        <taxon>Pseudomonadati</taxon>
        <taxon>Pseudomonadota</taxon>
        <taxon>Gammaproteobacteria</taxon>
        <taxon>Oceanospirillales</taxon>
        <taxon>Oceanospirillaceae</taxon>
        <taxon>Pontibacterium</taxon>
    </lineage>
</organism>
<name>A0A8J7K5X3_9GAMM</name>
<dbReference type="AlphaFoldDB" id="A0A8J7K5X3"/>
<gene>
    <name evidence="1" type="ORF">IOQ59_10170</name>
</gene>
<dbReference type="RefSeq" id="WP_193953181.1">
    <property type="nucleotide sequence ID" value="NZ_JADEYS010000009.1"/>
</dbReference>
<comment type="caution">
    <text evidence="1">The sequence shown here is derived from an EMBL/GenBank/DDBJ whole genome shotgun (WGS) entry which is preliminary data.</text>
</comment>
<protein>
    <submittedName>
        <fullName evidence="1">Uncharacterized protein</fullName>
    </submittedName>
</protein>
<sequence length="314" mass="35644">MSKGIKMEFSKKNDSGDAIYHISKLKKSDNGNLNCRYCGTDVQYVSAYTRGASNTPVAAYLKLWQDAEHSNECGYSVKGAVDLLVAESNSVEDTNPIFELQDDGSYLFRMNILVDAQKVAQDLSKSGKEFEASEHLSSRRNYIRSEKQLASYFRSAAGIAKLRALIQESSDVEVLKNAIKIQYKDSFVSWNDFYYDETRYKILFNRLLKGRVSHPIAVNITLKGEASLYKEAKYFPWSFRNYSQTVTTDGEKLVYIPKLQLAKESFTKNISGGDTLLVIGDVWANKVKDESSIFRGFNISVFNRSQFKKEIESE</sequence>
<keyword evidence="2" id="KW-1185">Reference proteome</keyword>
<dbReference type="Proteomes" id="UP000640333">
    <property type="component" value="Unassembled WGS sequence"/>
</dbReference>
<proteinExistence type="predicted"/>
<evidence type="ECO:0000313" key="2">
    <source>
        <dbReference type="Proteomes" id="UP000640333"/>
    </source>
</evidence>
<accession>A0A8J7K5X3</accession>